<evidence type="ECO:0000256" key="2">
    <source>
        <dbReference type="ARBA" id="ARBA00001970"/>
    </source>
</evidence>
<dbReference type="InterPro" id="IPR010255">
    <property type="entry name" value="Haem_peroxidase_sf"/>
</dbReference>
<keyword evidence="6" id="KW-0560">Oxidoreductase</keyword>
<evidence type="ECO:0000256" key="6">
    <source>
        <dbReference type="ARBA" id="ARBA00023002"/>
    </source>
</evidence>
<comment type="similarity">
    <text evidence="13">Belongs to the peroxidase family.</text>
</comment>
<dbReference type="AlphaFoldDB" id="A0A176WK55"/>
<dbReference type="SUPFAM" id="SSF48113">
    <property type="entry name" value="Heme-dependent peroxidases"/>
    <property type="match status" value="1"/>
</dbReference>
<feature type="signal peptide" evidence="14">
    <location>
        <begin position="1"/>
        <end position="23"/>
    </location>
</feature>
<dbReference type="PROSITE" id="PS00436">
    <property type="entry name" value="PEROXIDASE_2"/>
    <property type="match status" value="1"/>
</dbReference>
<reference evidence="16" key="2">
    <citation type="journal article" date="2019" name="Curr. Biol.">
        <title>Chromatin organization in early land plants reveals an ancestral association between H3K27me3, transposons, and constitutive heterochromatin.</title>
        <authorList>
            <person name="Montgomery S.A."/>
            <person name="Tanizawa Y."/>
            <person name="Galik B."/>
            <person name="Wang N."/>
            <person name="Ito T."/>
            <person name="Mochizuki T."/>
            <person name="Akimcheva S."/>
            <person name="Bowman J."/>
            <person name="Cognat V."/>
            <person name="Drouard L."/>
            <person name="Ekker H."/>
            <person name="Houng S."/>
            <person name="Kohchi T."/>
            <person name="Lin S."/>
            <person name="Liu L.D."/>
            <person name="Nakamura Y."/>
            <person name="Valeeva L.R."/>
            <person name="Shakirov E.V."/>
            <person name="Shippen D.E."/>
            <person name="Wei W."/>
            <person name="Yagura M."/>
            <person name="Yamaoka S."/>
            <person name="Yamato K.T."/>
            <person name="Liu C."/>
            <person name="Berger F."/>
        </authorList>
    </citation>
    <scope>NUCLEOTIDE SEQUENCE [LARGE SCALE GENOMIC DNA]</scope>
    <source>
        <strain evidence="16">Tak-1</strain>
    </source>
</reference>
<keyword evidence="7" id="KW-0408">Iron</keyword>
<dbReference type="Gene3D" id="1.10.520.10">
    <property type="match status" value="1"/>
</dbReference>
<protein>
    <recommendedName>
        <fullName evidence="15">Plant heme peroxidase family profile domain-containing protein</fullName>
    </recommendedName>
</protein>
<keyword evidence="14" id="KW-0732">Signal</keyword>
<reference evidence="17 18" key="1">
    <citation type="submission" date="2016-03" db="EMBL/GenBank/DDBJ databases">
        <title>Mechanisms controlling the formation of the plant cell surface in tip-growing cells are functionally conserved among land plants.</title>
        <authorList>
            <person name="Honkanen S."/>
            <person name="Jones V.A."/>
            <person name="Morieri G."/>
            <person name="Champion C."/>
            <person name="Hetherington A.J."/>
            <person name="Kelly S."/>
            <person name="Saint-Marcoux D."/>
            <person name="Proust H."/>
            <person name="Prescott H."/>
            <person name="Dolan L."/>
        </authorList>
    </citation>
    <scope>NUCLEOTIDE SEQUENCE [LARGE SCALE GENOMIC DNA]</scope>
    <source>
        <strain evidence="18">cv. Tak-1 and cv. Tak-2</strain>
        <tissue evidence="17">Whole gametophyte</tissue>
    </source>
</reference>
<evidence type="ECO:0000313" key="16">
    <source>
        <dbReference type="EMBL" id="BBN07576.1"/>
    </source>
</evidence>
<dbReference type="PRINTS" id="PR00461">
    <property type="entry name" value="PLPEROXIDASE"/>
</dbReference>
<keyword evidence="12" id="KW-1015">Disulfide bond</keyword>
<dbReference type="InterPro" id="IPR019794">
    <property type="entry name" value="Peroxidases_AS"/>
</dbReference>
<keyword evidence="4" id="KW-0349">Heme</keyword>
<dbReference type="Proteomes" id="UP000077202">
    <property type="component" value="Unassembled WGS sequence"/>
</dbReference>
<dbReference type="Proteomes" id="UP001162541">
    <property type="component" value="Chromosome 4"/>
</dbReference>
<dbReference type="GO" id="GO:0006979">
    <property type="term" value="P:response to oxidative stress"/>
    <property type="evidence" value="ECO:0007669"/>
    <property type="project" value="InterPro"/>
</dbReference>
<feature type="chain" id="PRO_5042333813" description="Plant heme peroxidase family profile domain-containing protein" evidence="14">
    <location>
        <begin position="24"/>
        <end position="190"/>
    </location>
</feature>
<feature type="disulfide bond" evidence="12">
    <location>
        <begin position="73"/>
        <end position="78"/>
    </location>
</feature>
<keyword evidence="3" id="KW-0575">Peroxidase</keyword>
<dbReference type="Pfam" id="PF00141">
    <property type="entry name" value="peroxidase"/>
    <property type="match status" value="1"/>
</dbReference>
<evidence type="ECO:0000313" key="18">
    <source>
        <dbReference type="Proteomes" id="UP000077202"/>
    </source>
</evidence>
<reference evidence="19" key="3">
    <citation type="journal article" date="2020" name="Curr. Biol.">
        <title>Chromatin organization in early land plants reveals an ancestral association between H3K27me3, transposons, and constitutive heterochromatin.</title>
        <authorList>
            <person name="Montgomery S.A."/>
            <person name="Tanizawa Y."/>
            <person name="Galik B."/>
            <person name="Wang N."/>
            <person name="Ito T."/>
            <person name="Mochizuki T."/>
            <person name="Akimcheva S."/>
            <person name="Bowman J.L."/>
            <person name="Cognat V."/>
            <person name="Marechal-Drouard L."/>
            <person name="Ekker H."/>
            <person name="Hong S.F."/>
            <person name="Kohchi T."/>
            <person name="Lin S.S."/>
            <person name="Liu L.D."/>
            <person name="Nakamura Y."/>
            <person name="Valeeva L.R."/>
            <person name="Shakirov E.V."/>
            <person name="Shippen D.E."/>
            <person name="Wei W.L."/>
            <person name="Yagura M."/>
            <person name="Yamaoka S."/>
            <person name="Yamato K.T."/>
            <person name="Liu C."/>
            <person name="Berger F."/>
        </authorList>
    </citation>
    <scope>NUCLEOTIDE SEQUENCE [LARGE SCALE GENOMIC DNA]</scope>
    <source>
        <strain evidence="19">Tak-1</strain>
    </source>
</reference>
<feature type="disulfide bond" evidence="12">
    <location>
        <begin position="40"/>
        <end position="116"/>
    </location>
</feature>
<comment type="catalytic activity">
    <reaction evidence="1">
        <text>2 a phenolic donor + H2O2 = 2 a phenolic radical donor + 2 H2O</text>
        <dbReference type="Rhea" id="RHEA:56136"/>
        <dbReference type="ChEBI" id="CHEBI:15377"/>
        <dbReference type="ChEBI" id="CHEBI:16240"/>
        <dbReference type="ChEBI" id="CHEBI:139520"/>
        <dbReference type="ChEBI" id="CHEBI:139521"/>
        <dbReference type="EC" id="1.11.1.7"/>
    </reaction>
</comment>
<dbReference type="InterPro" id="IPR000823">
    <property type="entry name" value="Peroxidase_pln"/>
</dbReference>
<feature type="binding site" evidence="9">
    <location>
        <position position="164"/>
    </location>
    <ligand>
        <name>substrate</name>
    </ligand>
</feature>
<feature type="binding site" evidence="10">
    <location>
        <position position="72"/>
    </location>
    <ligand>
        <name>Ca(2+)</name>
        <dbReference type="ChEBI" id="CHEBI:29108"/>
        <label>1</label>
    </ligand>
</feature>
<evidence type="ECO:0000313" key="17">
    <source>
        <dbReference type="EMBL" id="OAE33244.1"/>
    </source>
</evidence>
<dbReference type="EMBL" id="LVLJ01000668">
    <property type="protein sequence ID" value="OAE33244.1"/>
    <property type="molecule type" value="Genomic_DNA"/>
</dbReference>
<organism evidence="17 18">
    <name type="scientific">Marchantia polymorpha subsp. ruderalis</name>
    <dbReference type="NCBI Taxonomy" id="1480154"/>
    <lineage>
        <taxon>Eukaryota</taxon>
        <taxon>Viridiplantae</taxon>
        <taxon>Streptophyta</taxon>
        <taxon>Embryophyta</taxon>
        <taxon>Marchantiophyta</taxon>
        <taxon>Marchantiopsida</taxon>
        <taxon>Marchantiidae</taxon>
        <taxon>Marchantiales</taxon>
        <taxon>Marchantiaceae</taxon>
        <taxon>Marchantia</taxon>
    </lineage>
</organism>
<evidence type="ECO:0000256" key="12">
    <source>
        <dbReference type="PIRSR" id="PIRSR600823-5"/>
    </source>
</evidence>
<dbReference type="InterPro" id="IPR002016">
    <property type="entry name" value="Haem_peroxidase"/>
</dbReference>
<name>A0A176WK55_MARPO</name>
<dbReference type="GO" id="GO:0140825">
    <property type="term" value="F:lactoperoxidase activity"/>
    <property type="evidence" value="ECO:0007669"/>
    <property type="project" value="UniProtKB-EC"/>
</dbReference>
<dbReference type="PRINTS" id="PR00458">
    <property type="entry name" value="PEROXIDASE"/>
</dbReference>
<evidence type="ECO:0000256" key="8">
    <source>
        <dbReference type="PIRSR" id="PIRSR600823-1"/>
    </source>
</evidence>
<evidence type="ECO:0000256" key="9">
    <source>
        <dbReference type="PIRSR" id="PIRSR600823-2"/>
    </source>
</evidence>
<sequence length="190" mass="20047">MATSKALFVLCTLTLFLSLSVYATQTPPSRVYGDFYRTSCPEAESVIAKAAKAQLDKNLKHAAGLIRMAFHDCFVEVCDGSVLLDGKDIGKNAAINVNLLGLDVIEAAKTAVEAVCPGVVSCADIFANAARDSTVKLNGAGGVVQGGRKDDTVPSAAPAKNDLPLPPFYVSQLIDSFAKRDHSTEQMVIV</sequence>
<dbReference type="PROSITE" id="PS50873">
    <property type="entry name" value="PEROXIDASE_4"/>
    <property type="match status" value="1"/>
</dbReference>
<feature type="binding site" evidence="10">
    <location>
        <position position="79"/>
    </location>
    <ligand>
        <name>Ca(2+)</name>
        <dbReference type="ChEBI" id="CHEBI:29108"/>
        <label>1</label>
    </ligand>
</feature>
<evidence type="ECO:0000256" key="3">
    <source>
        <dbReference type="ARBA" id="ARBA00022559"/>
    </source>
</evidence>
<evidence type="ECO:0000256" key="1">
    <source>
        <dbReference type="ARBA" id="ARBA00000189"/>
    </source>
</evidence>
<keyword evidence="10" id="KW-0106">Calcium</keyword>
<evidence type="ECO:0000256" key="13">
    <source>
        <dbReference type="RuleBase" id="RU004241"/>
    </source>
</evidence>
<evidence type="ECO:0000256" key="14">
    <source>
        <dbReference type="SAM" id="SignalP"/>
    </source>
</evidence>
<dbReference type="GO" id="GO:0046872">
    <property type="term" value="F:metal ion binding"/>
    <property type="evidence" value="ECO:0007669"/>
    <property type="project" value="UniProtKB-KW"/>
</dbReference>
<dbReference type="Gene3D" id="1.10.420.10">
    <property type="entry name" value="Peroxidase, domain 2"/>
    <property type="match status" value="1"/>
</dbReference>
<feature type="active site" description="Proton acceptor" evidence="8">
    <location>
        <position position="71"/>
    </location>
</feature>
<accession>A0A176WK55</accession>
<gene>
    <name evidence="17" type="ORF">AXG93_1200s1040</name>
    <name evidence="16" type="ORF">Mp_4g04690</name>
</gene>
<feature type="binding site" evidence="10">
    <location>
        <position position="81"/>
    </location>
    <ligand>
        <name>Ca(2+)</name>
        <dbReference type="ChEBI" id="CHEBI:29108"/>
        <label>1</label>
    </ligand>
</feature>
<feature type="binding site" evidence="10">
    <location>
        <position position="75"/>
    </location>
    <ligand>
        <name>Ca(2+)</name>
        <dbReference type="ChEBI" id="CHEBI:29108"/>
        <label>1</label>
    </ligand>
</feature>
<evidence type="ECO:0000256" key="10">
    <source>
        <dbReference type="PIRSR" id="PIRSR600823-3"/>
    </source>
</evidence>
<evidence type="ECO:0000256" key="7">
    <source>
        <dbReference type="ARBA" id="ARBA00023004"/>
    </source>
</evidence>
<dbReference type="PANTHER" id="PTHR31235">
    <property type="entry name" value="PEROXIDASE 25-RELATED"/>
    <property type="match status" value="1"/>
</dbReference>
<evidence type="ECO:0000313" key="19">
    <source>
        <dbReference type="Proteomes" id="UP001162541"/>
    </source>
</evidence>
<dbReference type="GO" id="GO:0020037">
    <property type="term" value="F:heme binding"/>
    <property type="evidence" value="ECO:0007669"/>
    <property type="project" value="InterPro"/>
</dbReference>
<comment type="cofactor">
    <cofactor evidence="2">
        <name>heme b</name>
        <dbReference type="ChEBI" id="CHEBI:60344"/>
    </cofactor>
</comment>
<comment type="cofactor">
    <cofactor evidence="10">
        <name>Ca(2+)</name>
        <dbReference type="ChEBI" id="CHEBI:29108"/>
    </cofactor>
    <text evidence="10">Binds 2 calcium ions per subunit.</text>
</comment>
<evidence type="ECO:0000259" key="15">
    <source>
        <dbReference type="PROSITE" id="PS50873"/>
    </source>
</evidence>
<evidence type="ECO:0000256" key="5">
    <source>
        <dbReference type="ARBA" id="ARBA00022723"/>
    </source>
</evidence>
<evidence type="ECO:0000256" key="11">
    <source>
        <dbReference type="PIRSR" id="PIRSR600823-4"/>
    </source>
</evidence>
<feature type="site" description="Transition state stabilizer" evidence="11">
    <location>
        <position position="67"/>
    </location>
</feature>
<proteinExistence type="inferred from homology"/>
<keyword evidence="18" id="KW-1185">Reference proteome</keyword>
<feature type="domain" description="Plant heme peroxidase family profile" evidence="15">
    <location>
        <begin position="30"/>
        <end position="190"/>
    </location>
</feature>
<dbReference type="EMBL" id="AP019869">
    <property type="protein sequence ID" value="BBN07576.1"/>
    <property type="molecule type" value="Genomic_DNA"/>
</dbReference>
<evidence type="ECO:0000256" key="4">
    <source>
        <dbReference type="ARBA" id="ARBA00022617"/>
    </source>
</evidence>
<keyword evidence="5 10" id="KW-0479">Metal-binding</keyword>